<dbReference type="EMBL" id="LT907975">
    <property type="protein sequence ID" value="SOB59843.1"/>
    <property type="molecule type" value="Genomic_DNA"/>
</dbReference>
<evidence type="ECO:0000313" key="1">
    <source>
        <dbReference type="EMBL" id="SOB59843.1"/>
    </source>
</evidence>
<evidence type="ECO:0000313" key="2">
    <source>
        <dbReference type="Proteomes" id="UP000219215"/>
    </source>
</evidence>
<protein>
    <submittedName>
        <fullName evidence="1">Uncharacterized protein</fullName>
    </submittedName>
</protein>
<sequence>MQIVTIKSCLKGGGVGLVSSVMDCLPEDIKDCVYDSTDGEAKTFGSKLAEKYPNIVRD</sequence>
<name>A0A2C8FCQ2_9BACT</name>
<proteinExistence type="predicted"/>
<dbReference type="KEGG" id="pprf:DPRO_2933"/>
<dbReference type="Proteomes" id="UP000219215">
    <property type="component" value="Chromosome DPRO"/>
</dbReference>
<reference evidence="2" key="1">
    <citation type="submission" date="2017-09" db="EMBL/GenBank/DDBJ databases">
        <authorList>
            <person name="Regsiter A."/>
            <person name="William W."/>
        </authorList>
    </citation>
    <scope>NUCLEOTIDE SEQUENCE [LARGE SCALE GENOMIC DNA]</scope>
    <source>
        <strain evidence="2">500-1</strain>
    </source>
</reference>
<dbReference type="AlphaFoldDB" id="A0A2C8FCQ2"/>
<keyword evidence="2" id="KW-1185">Reference proteome</keyword>
<gene>
    <name evidence="1" type="ORF">DPRO_2933</name>
</gene>
<accession>A0A2C8FCQ2</accession>
<organism evidence="1 2">
    <name type="scientific">Pseudodesulfovibrio profundus</name>
    <dbReference type="NCBI Taxonomy" id="57320"/>
    <lineage>
        <taxon>Bacteria</taxon>
        <taxon>Pseudomonadati</taxon>
        <taxon>Thermodesulfobacteriota</taxon>
        <taxon>Desulfovibrionia</taxon>
        <taxon>Desulfovibrionales</taxon>
        <taxon>Desulfovibrionaceae</taxon>
    </lineage>
</organism>
<dbReference type="OrthoDB" id="7060002at2"/>
<dbReference type="RefSeq" id="WP_157917490.1">
    <property type="nucleotide sequence ID" value="NZ_LT907975.1"/>
</dbReference>